<name>A0A9Q3FJH2_9BASI</name>
<evidence type="ECO:0000313" key="1">
    <source>
        <dbReference type="EMBL" id="MBW0538446.1"/>
    </source>
</evidence>
<accession>A0A9Q3FJH2</accession>
<sequence length="129" mass="14900">MDPGPPLICGYSKEEVHSETRCTHLAEDLGRRIFRTQGASCHIPNYRRVTIEGDESSKDIVRTFAKEHSELNEKIMEKPTFKPKPEEEVSPLKRNKKINKIQWKIVNIVEIGNHIPFSQPMTPLNHKLD</sequence>
<organism evidence="1 2">
    <name type="scientific">Austropuccinia psidii MF-1</name>
    <dbReference type="NCBI Taxonomy" id="1389203"/>
    <lineage>
        <taxon>Eukaryota</taxon>
        <taxon>Fungi</taxon>
        <taxon>Dikarya</taxon>
        <taxon>Basidiomycota</taxon>
        <taxon>Pucciniomycotina</taxon>
        <taxon>Pucciniomycetes</taxon>
        <taxon>Pucciniales</taxon>
        <taxon>Sphaerophragmiaceae</taxon>
        <taxon>Austropuccinia</taxon>
    </lineage>
</organism>
<proteinExistence type="predicted"/>
<dbReference type="Proteomes" id="UP000765509">
    <property type="component" value="Unassembled WGS sequence"/>
</dbReference>
<gene>
    <name evidence="1" type="ORF">O181_078161</name>
</gene>
<dbReference type="OrthoDB" id="2506366at2759"/>
<reference evidence="1" key="1">
    <citation type="submission" date="2021-03" db="EMBL/GenBank/DDBJ databases">
        <title>Draft genome sequence of rust myrtle Austropuccinia psidii MF-1, a brazilian biotype.</title>
        <authorList>
            <person name="Quecine M.C."/>
            <person name="Pachon D.M.R."/>
            <person name="Bonatelli M.L."/>
            <person name="Correr F.H."/>
            <person name="Franceschini L.M."/>
            <person name="Leite T.F."/>
            <person name="Margarido G.R.A."/>
            <person name="Almeida C.A."/>
            <person name="Ferrarezi J.A."/>
            <person name="Labate C.A."/>
        </authorList>
    </citation>
    <scope>NUCLEOTIDE SEQUENCE</scope>
    <source>
        <strain evidence="1">MF-1</strain>
    </source>
</reference>
<keyword evidence="2" id="KW-1185">Reference proteome</keyword>
<dbReference type="AlphaFoldDB" id="A0A9Q3FJH2"/>
<evidence type="ECO:0000313" key="2">
    <source>
        <dbReference type="Proteomes" id="UP000765509"/>
    </source>
</evidence>
<comment type="caution">
    <text evidence="1">The sequence shown here is derived from an EMBL/GenBank/DDBJ whole genome shotgun (WGS) entry which is preliminary data.</text>
</comment>
<dbReference type="EMBL" id="AVOT02043021">
    <property type="protein sequence ID" value="MBW0538446.1"/>
    <property type="molecule type" value="Genomic_DNA"/>
</dbReference>
<protein>
    <submittedName>
        <fullName evidence="1">Uncharacterized protein</fullName>
    </submittedName>
</protein>